<keyword evidence="9" id="KW-1185">Reference proteome</keyword>
<evidence type="ECO:0000313" key="8">
    <source>
        <dbReference type="EMBL" id="KAF6205185.1"/>
    </source>
</evidence>
<keyword evidence="4" id="KW-0378">Hydrolase</keyword>
<evidence type="ECO:0000256" key="6">
    <source>
        <dbReference type="ARBA" id="ARBA00023180"/>
    </source>
</evidence>
<dbReference type="GO" id="GO:0046872">
    <property type="term" value="F:metal ion binding"/>
    <property type="evidence" value="ECO:0007669"/>
    <property type="project" value="UniProtKB-KW"/>
</dbReference>
<reference evidence="8" key="1">
    <citation type="journal article" date="2021" name="Mol. Ecol. Resour.">
        <title>Apolygus lucorum genome provides insights into omnivorousness and mesophyll feeding.</title>
        <authorList>
            <person name="Liu Y."/>
            <person name="Liu H."/>
            <person name="Wang H."/>
            <person name="Huang T."/>
            <person name="Liu B."/>
            <person name="Yang B."/>
            <person name="Yin L."/>
            <person name="Li B."/>
            <person name="Zhang Y."/>
            <person name="Zhang S."/>
            <person name="Jiang F."/>
            <person name="Zhang X."/>
            <person name="Ren Y."/>
            <person name="Wang B."/>
            <person name="Wang S."/>
            <person name="Lu Y."/>
            <person name="Wu K."/>
            <person name="Fan W."/>
            <person name="Wang G."/>
        </authorList>
    </citation>
    <scope>NUCLEOTIDE SEQUENCE</scope>
    <source>
        <strain evidence="8">12Hb</strain>
    </source>
</reference>
<evidence type="ECO:0000256" key="4">
    <source>
        <dbReference type="ARBA" id="ARBA00022801"/>
    </source>
</evidence>
<gene>
    <name evidence="8" type="ORF">GE061_019352</name>
</gene>
<dbReference type="InterPro" id="IPR000917">
    <property type="entry name" value="Sulfatase_N"/>
</dbReference>
<proteinExistence type="inferred from homology"/>
<dbReference type="PANTHER" id="PTHR10342">
    <property type="entry name" value="ARYLSULFATASE"/>
    <property type="match status" value="1"/>
</dbReference>
<dbReference type="CDD" id="cd16029">
    <property type="entry name" value="4-S"/>
    <property type="match status" value="1"/>
</dbReference>
<comment type="cofactor">
    <cofactor evidence="1">
        <name>Ca(2+)</name>
        <dbReference type="ChEBI" id="CHEBI:29108"/>
    </cofactor>
</comment>
<evidence type="ECO:0000256" key="5">
    <source>
        <dbReference type="ARBA" id="ARBA00022837"/>
    </source>
</evidence>
<dbReference type="PROSITE" id="PS00149">
    <property type="entry name" value="SULFATASE_2"/>
    <property type="match status" value="1"/>
</dbReference>
<evidence type="ECO:0000313" key="9">
    <source>
        <dbReference type="Proteomes" id="UP000466442"/>
    </source>
</evidence>
<dbReference type="InterPro" id="IPR047115">
    <property type="entry name" value="ARSB"/>
</dbReference>
<protein>
    <recommendedName>
        <fullName evidence="7">Sulfatase N-terminal domain-containing protein</fullName>
    </recommendedName>
</protein>
<keyword evidence="6" id="KW-0325">Glycoprotein</keyword>
<comment type="caution">
    <text evidence="8">The sequence shown here is derived from an EMBL/GenBank/DDBJ whole genome shotgun (WGS) entry which is preliminary data.</text>
</comment>
<dbReference type="InterPro" id="IPR017850">
    <property type="entry name" value="Alkaline_phosphatase_core_sf"/>
</dbReference>
<dbReference type="Proteomes" id="UP000466442">
    <property type="component" value="Linkage Group LG9"/>
</dbReference>
<dbReference type="PANTHER" id="PTHR10342:SF274">
    <property type="entry name" value="ARYLSULFATASE B"/>
    <property type="match status" value="1"/>
</dbReference>
<dbReference type="OrthoDB" id="103349at2759"/>
<dbReference type="SUPFAM" id="SSF53649">
    <property type="entry name" value="Alkaline phosphatase-like"/>
    <property type="match status" value="1"/>
</dbReference>
<dbReference type="Gene3D" id="3.30.1120.10">
    <property type="match status" value="1"/>
</dbReference>
<comment type="similarity">
    <text evidence="2">Belongs to the sulfatase family.</text>
</comment>
<evidence type="ECO:0000256" key="3">
    <source>
        <dbReference type="ARBA" id="ARBA00022723"/>
    </source>
</evidence>
<name>A0A8S9XCB1_APOLU</name>
<keyword evidence="5" id="KW-0106">Calcium</keyword>
<dbReference type="GO" id="GO:0008484">
    <property type="term" value="F:sulfuric ester hydrolase activity"/>
    <property type="evidence" value="ECO:0007669"/>
    <property type="project" value="InterPro"/>
</dbReference>
<sequence>MLVSRFGRVSAQDSPSVVAFRMRTLFILPNPLLQHPKANELFPRLGIVCFNWSADLHLVTEMELKVTLASLLCITTCLSAKQPNIIILLADDMGWNDIGTHGSEIPTPNIDALAYSGVVLRRHYAQPSCTPSRAALFTGQYPIRYGLQGSPIASRYKDALPTNITIMPQVLKNLGYRTHLVGKWHQGYPTWSHFPTRRGFDSFFGYLNGFLSYYDGVHYDDTSMGPHPEVPNIGLDFRVNETESWPTAYAKYLPQLLSEQAQTVVRDHNKNHKNSPLFLLVSTNAPHAGGNRRFADEVTPHRSSSTDFITDHERRTLADVMRYVDNTLGDLVTTLKSEGMLDDSLIMFLSDNGGPSIDNHVYGRDYGYNNGASNYPFRGTKMSLWEGGVRVPAILWKSGLDQNKRTYDNLFHMTDWLPTLNAAAGGDDLPALDGVNQWSAITGNQTDPPRSEFLVEIDDDENSWAYMKGDYKFVKSYKLTSGRMKFDQYFSPQPQVNPAGYDIQGVLNSSVAKAFGTILDRDESLSKRSTLMLPQSCGIDNQTVAALHDCSYSGCLFDVMTDPTECFDISSKYPDIMMEMETKLNSYRAVVVPKRKLPADNLLIAARTTSSLLNVLQSLHNLSFFHKTQGIHKKRIQIQLDGHGVNSWAIPTRSSTNLTRK</sequence>
<dbReference type="Gene3D" id="3.40.720.10">
    <property type="entry name" value="Alkaline Phosphatase, subunit A"/>
    <property type="match status" value="1"/>
</dbReference>
<dbReference type="InterPro" id="IPR024607">
    <property type="entry name" value="Sulfatase_CS"/>
</dbReference>
<evidence type="ECO:0000259" key="7">
    <source>
        <dbReference type="Pfam" id="PF00884"/>
    </source>
</evidence>
<organism evidence="8 9">
    <name type="scientific">Apolygus lucorum</name>
    <name type="common">Small green plant bug</name>
    <name type="synonym">Lygocoris lucorum</name>
    <dbReference type="NCBI Taxonomy" id="248454"/>
    <lineage>
        <taxon>Eukaryota</taxon>
        <taxon>Metazoa</taxon>
        <taxon>Ecdysozoa</taxon>
        <taxon>Arthropoda</taxon>
        <taxon>Hexapoda</taxon>
        <taxon>Insecta</taxon>
        <taxon>Pterygota</taxon>
        <taxon>Neoptera</taxon>
        <taxon>Paraneoptera</taxon>
        <taxon>Hemiptera</taxon>
        <taxon>Heteroptera</taxon>
        <taxon>Panheteroptera</taxon>
        <taxon>Cimicomorpha</taxon>
        <taxon>Miridae</taxon>
        <taxon>Mirini</taxon>
        <taxon>Apolygus</taxon>
    </lineage>
</organism>
<feature type="domain" description="Sulfatase N-terminal" evidence="7">
    <location>
        <begin position="83"/>
        <end position="425"/>
    </location>
</feature>
<keyword evidence="3" id="KW-0479">Metal-binding</keyword>
<accession>A0A8S9XCB1</accession>
<dbReference type="Pfam" id="PF00884">
    <property type="entry name" value="Sulfatase"/>
    <property type="match status" value="1"/>
</dbReference>
<dbReference type="AlphaFoldDB" id="A0A8S9XCB1"/>
<evidence type="ECO:0000256" key="2">
    <source>
        <dbReference type="ARBA" id="ARBA00008779"/>
    </source>
</evidence>
<dbReference type="PROSITE" id="PS00523">
    <property type="entry name" value="SULFATASE_1"/>
    <property type="match status" value="1"/>
</dbReference>
<dbReference type="EMBL" id="WIXP02000009">
    <property type="protein sequence ID" value="KAF6205185.1"/>
    <property type="molecule type" value="Genomic_DNA"/>
</dbReference>
<evidence type="ECO:0000256" key="1">
    <source>
        <dbReference type="ARBA" id="ARBA00001913"/>
    </source>
</evidence>